<dbReference type="RefSeq" id="WP_190048725.1">
    <property type="nucleotide sequence ID" value="NZ_BMWC01000001.1"/>
</dbReference>
<gene>
    <name evidence="1" type="ORF">GCM10010383_08600</name>
</gene>
<sequence length="49" mass="5784">MTMKGLPFALLSVLLPGPRMRFMSEKVRRDDMERFPRLCRPGRALRPRP</sequence>
<protein>
    <submittedName>
        <fullName evidence="1">Uncharacterized protein</fullName>
    </submittedName>
</protein>
<accession>A0ABQ2WY43</accession>
<dbReference type="EMBL" id="BMWC01000001">
    <property type="protein sequence ID" value="GGW82600.1"/>
    <property type="molecule type" value="Genomic_DNA"/>
</dbReference>
<evidence type="ECO:0000313" key="1">
    <source>
        <dbReference type="EMBL" id="GGW82600.1"/>
    </source>
</evidence>
<name>A0ABQ2WY43_9ACTN</name>
<reference evidence="2" key="1">
    <citation type="journal article" date="2019" name="Int. J. Syst. Evol. Microbiol.">
        <title>The Global Catalogue of Microorganisms (GCM) 10K type strain sequencing project: providing services to taxonomists for standard genome sequencing and annotation.</title>
        <authorList>
            <consortium name="The Broad Institute Genomics Platform"/>
            <consortium name="The Broad Institute Genome Sequencing Center for Infectious Disease"/>
            <person name="Wu L."/>
            <person name="Ma J."/>
        </authorList>
    </citation>
    <scope>NUCLEOTIDE SEQUENCE [LARGE SCALE GENOMIC DNA]</scope>
    <source>
        <strain evidence="2">JCM 4866</strain>
    </source>
</reference>
<proteinExistence type="predicted"/>
<keyword evidence="2" id="KW-1185">Reference proteome</keyword>
<evidence type="ECO:0000313" key="2">
    <source>
        <dbReference type="Proteomes" id="UP000617743"/>
    </source>
</evidence>
<dbReference type="Proteomes" id="UP000617743">
    <property type="component" value="Unassembled WGS sequence"/>
</dbReference>
<organism evidence="1 2">
    <name type="scientific">Streptomyces lomondensis</name>
    <dbReference type="NCBI Taxonomy" id="68229"/>
    <lineage>
        <taxon>Bacteria</taxon>
        <taxon>Bacillati</taxon>
        <taxon>Actinomycetota</taxon>
        <taxon>Actinomycetes</taxon>
        <taxon>Kitasatosporales</taxon>
        <taxon>Streptomycetaceae</taxon>
        <taxon>Streptomyces</taxon>
    </lineage>
</organism>
<comment type="caution">
    <text evidence="1">The sequence shown here is derived from an EMBL/GenBank/DDBJ whole genome shotgun (WGS) entry which is preliminary data.</text>
</comment>